<keyword evidence="2" id="KW-0378">Hydrolase</keyword>
<feature type="domain" description="GmrSD restriction endonucleases C-terminal" evidence="1">
    <location>
        <begin position="108"/>
        <end position="246"/>
    </location>
</feature>
<sequence length="264" mass="28012">MAGRRRRPASQAARLMQAASALAVLLLVMVAGWLHASGRWPFEPNPGPPPVFTTPPPGLGRPVVYVGPATALATLETLPVKGRAPKTGYDRSAFGQAWLDADANGCDTRNDILRRDLDKAVLVAATPCQVASGTLKDPYTGSDIHFTRGADTSGAVQIDHVVALGNAWQTGAQQLTDVQRQSLANEPLNLLAVDGPANQEKSDGDAATWLPPNKRFRCQYVARQVSVKAAYRLWVTPAEKAAMARVLGTCPGEKTLPSGFKGGP</sequence>
<dbReference type="Proteomes" id="UP000479226">
    <property type="component" value="Unassembled WGS sequence"/>
</dbReference>
<dbReference type="Pfam" id="PF07510">
    <property type="entry name" value="GmrSD_C"/>
    <property type="match status" value="1"/>
</dbReference>
<evidence type="ECO:0000313" key="3">
    <source>
        <dbReference type="Proteomes" id="UP000479226"/>
    </source>
</evidence>
<proteinExistence type="predicted"/>
<comment type="caution">
    <text evidence="2">The sequence shown here is derived from an EMBL/GenBank/DDBJ whole genome shotgun (WGS) entry which is preliminary data.</text>
</comment>
<accession>A0ABX0DHT1</accession>
<evidence type="ECO:0000259" key="1">
    <source>
        <dbReference type="Pfam" id="PF07510"/>
    </source>
</evidence>
<keyword evidence="2" id="KW-0255">Endonuclease</keyword>
<keyword evidence="2" id="KW-0540">Nuclease</keyword>
<dbReference type="RefSeq" id="WP_165182390.1">
    <property type="nucleotide sequence ID" value="NZ_JAAKZI010000019.1"/>
</dbReference>
<organism evidence="2 3">
    <name type="scientific">Arthrobacter silviterrae</name>
    <dbReference type="NCBI Taxonomy" id="2026658"/>
    <lineage>
        <taxon>Bacteria</taxon>
        <taxon>Bacillati</taxon>
        <taxon>Actinomycetota</taxon>
        <taxon>Actinomycetes</taxon>
        <taxon>Micrococcales</taxon>
        <taxon>Micrococcaceae</taxon>
        <taxon>Arthrobacter</taxon>
    </lineage>
</organism>
<protein>
    <submittedName>
        <fullName evidence="2">HNH endonuclease</fullName>
    </submittedName>
</protein>
<dbReference type="PANTHER" id="PTHR24094:SF15">
    <property type="entry name" value="AMP-DEPENDENT SYNTHETASE_LIGASE DOMAIN-CONTAINING PROTEIN-RELATED"/>
    <property type="match status" value="1"/>
</dbReference>
<dbReference type="InterPro" id="IPR011089">
    <property type="entry name" value="GmrSD_C"/>
</dbReference>
<dbReference type="PANTHER" id="PTHR24094">
    <property type="entry name" value="SECRETED PROTEIN"/>
    <property type="match status" value="1"/>
</dbReference>
<dbReference type="EMBL" id="JAAKZI010000019">
    <property type="protein sequence ID" value="NGN84140.1"/>
    <property type="molecule type" value="Genomic_DNA"/>
</dbReference>
<name>A0ABX0DHT1_9MICC</name>
<dbReference type="GO" id="GO:0004519">
    <property type="term" value="F:endonuclease activity"/>
    <property type="evidence" value="ECO:0007669"/>
    <property type="project" value="UniProtKB-KW"/>
</dbReference>
<gene>
    <name evidence="2" type="ORF">G6N77_11810</name>
</gene>
<reference evidence="2 3" key="1">
    <citation type="submission" date="2020-02" db="EMBL/GenBank/DDBJ databases">
        <title>Genome sequence of the type strain DSM 27180 of Arthrobacter silviterrae.</title>
        <authorList>
            <person name="Gao J."/>
            <person name="Sun J."/>
        </authorList>
    </citation>
    <scope>NUCLEOTIDE SEQUENCE [LARGE SCALE GENOMIC DNA]</scope>
    <source>
        <strain evidence="2 3">DSM 27180</strain>
    </source>
</reference>
<keyword evidence="3" id="KW-1185">Reference proteome</keyword>
<evidence type="ECO:0000313" key="2">
    <source>
        <dbReference type="EMBL" id="NGN84140.1"/>
    </source>
</evidence>